<dbReference type="InterPro" id="IPR018713">
    <property type="entry name" value="MPAB/Lcp_cat_dom"/>
</dbReference>
<sequence length="392" mass="43314">MTMAPSRTPAAGAPERFNRDPEWAEGTVRVLRLLQKDRRPFTPEEIAWARDAVSRGDELGNRVARAMIDDRAFSMREVDDALRGGATVAAPLQELLDASLATPAWVDFDACERGAAVCRRSGDLGLDVLATASLMTGYTTSATTRQLVATGRLVEGVDARIHETTQWWAEVIGGGMRPHQLGWRSVVKVRLIHGLANTTLLRRDDWDFADWGMPINQSDQLGTLALFSTSFLLGLRLLGMPVSAQEGRDVMALWRYVGWLLGIDEDVLPETEGEGRRRMVQIGQYAPGPDADSAVLGRALYGNWGNHRYPVAQGVRRLLHQRRLGSLEAAFAGRQGLRDLGIPQDVPWAVPLSWALHGPVQVAARLSPGVRRRATARGERRIATWLRRNRPA</sequence>
<gene>
    <name evidence="3" type="primary">lcp_1</name>
    <name evidence="2" type="ORF">KFZ73_14060</name>
    <name evidence="3" type="ORF">NCTC10741_00185</name>
</gene>
<reference evidence="3 4" key="1">
    <citation type="submission" date="2018-12" db="EMBL/GenBank/DDBJ databases">
        <authorList>
            <consortium name="Pathogen Informatics"/>
        </authorList>
    </citation>
    <scope>NUCLEOTIDE SEQUENCE [LARGE SCALE GENOMIC DNA]</scope>
    <source>
        <strain evidence="3 4">NCTC10741</strain>
    </source>
</reference>
<proteinExistence type="predicted"/>
<evidence type="ECO:0000259" key="1">
    <source>
        <dbReference type="Pfam" id="PF09995"/>
    </source>
</evidence>
<accession>A0A3P8JUR3</accession>
<dbReference type="PANTHER" id="PTHR37539">
    <property type="entry name" value="SECRETED PROTEIN-RELATED"/>
    <property type="match status" value="1"/>
</dbReference>
<dbReference type="PANTHER" id="PTHR37539:SF1">
    <property type="entry name" value="ER-BOUND OXYGENASE MPAB_MPAB'_RUBBER OXYGENASE CATALYTIC DOMAIN-CONTAINING PROTEIN"/>
    <property type="match status" value="1"/>
</dbReference>
<organism evidence="3 4">
    <name type="scientific">Tsukamurella paurometabola</name>
    <name type="common">Corynebacterium paurometabolum</name>
    <dbReference type="NCBI Taxonomy" id="2061"/>
    <lineage>
        <taxon>Bacteria</taxon>
        <taxon>Bacillati</taxon>
        <taxon>Actinomycetota</taxon>
        <taxon>Actinomycetes</taxon>
        <taxon>Mycobacteriales</taxon>
        <taxon>Tsukamurellaceae</taxon>
        <taxon>Tsukamurella</taxon>
    </lineage>
</organism>
<evidence type="ECO:0000313" key="5">
    <source>
        <dbReference type="Proteomes" id="UP000676853"/>
    </source>
</evidence>
<dbReference type="GO" id="GO:0016491">
    <property type="term" value="F:oxidoreductase activity"/>
    <property type="evidence" value="ECO:0007669"/>
    <property type="project" value="InterPro"/>
</dbReference>
<dbReference type="EMBL" id="JAGXOE010000033">
    <property type="protein sequence ID" value="MBS4102357.1"/>
    <property type="molecule type" value="Genomic_DNA"/>
</dbReference>
<dbReference type="InterPro" id="IPR037473">
    <property type="entry name" value="Lcp-like"/>
</dbReference>
<dbReference type="Pfam" id="PF09995">
    <property type="entry name" value="MPAB_Lcp_cat"/>
    <property type="match status" value="1"/>
</dbReference>
<dbReference type="OrthoDB" id="7614910at2"/>
<protein>
    <submittedName>
        <fullName evidence="2">DUF2236 domain-containing protein</fullName>
    </submittedName>
    <submittedName>
        <fullName evidence="3">Latex clearing protein</fullName>
    </submittedName>
</protein>
<dbReference type="Proteomes" id="UP000271626">
    <property type="component" value="Chromosome"/>
</dbReference>
<evidence type="ECO:0000313" key="4">
    <source>
        <dbReference type="Proteomes" id="UP000271626"/>
    </source>
</evidence>
<dbReference type="EMBL" id="LR131273">
    <property type="protein sequence ID" value="VDR37089.1"/>
    <property type="molecule type" value="Genomic_DNA"/>
</dbReference>
<evidence type="ECO:0000313" key="2">
    <source>
        <dbReference type="EMBL" id="MBS4102357.1"/>
    </source>
</evidence>
<keyword evidence="5" id="KW-1185">Reference proteome</keyword>
<dbReference type="AlphaFoldDB" id="A0A3P8JUR3"/>
<feature type="domain" description="ER-bound oxygenase mpaB/mpaB'/Rubber oxygenase catalytic" evidence="1">
    <location>
        <begin position="130"/>
        <end position="346"/>
    </location>
</feature>
<evidence type="ECO:0000313" key="3">
    <source>
        <dbReference type="EMBL" id="VDR37089.1"/>
    </source>
</evidence>
<dbReference type="Proteomes" id="UP000676853">
    <property type="component" value="Unassembled WGS sequence"/>
</dbReference>
<dbReference type="RefSeq" id="WP_126194525.1">
    <property type="nucleotide sequence ID" value="NZ_CP085954.1"/>
</dbReference>
<reference evidence="2 5" key="2">
    <citation type="submission" date="2021-04" db="EMBL/GenBank/DDBJ databases">
        <title>Whole genome sequence analysis of a thiophenic sulfur metabolizing bacteria.</title>
        <authorList>
            <person name="Akhtar N."/>
            <person name="Akram J."/>
            <person name="Aslam A."/>
        </authorList>
    </citation>
    <scope>NUCLEOTIDE SEQUENCE [LARGE SCALE GENOMIC DNA]</scope>
    <source>
        <strain evidence="2 5">3OW</strain>
    </source>
</reference>
<name>A0A3P8JUR3_TSUPA</name>